<evidence type="ECO:0000313" key="2">
    <source>
        <dbReference type="Proteomes" id="UP000006882"/>
    </source>
</evidence>
<accession>A0A251QVH8</accession>
<protein>
    <submittedName>
        <fullName evidence="1">Uncharacterized protein</fullName>
    </submittedName>
</protein>
<dbReference type="AlphaFoldDB" id="A0A251QVH8"/>
<dbReference type="Gramene" id="ONI27713">
    <property type="protein sequence ID" value="ONI27713"/>
    <property type="gene ID" value="PRUPE_1G101000"/>
</dbReference>
<organism evidence="1 2">
    <name type="scientific">Prunus persica</name>
    <name type="common">Peach</name>
    <name type="synonym">Amygdalus persica</name>
    <dbReference type="NCBI Taxonomy" id="3760"/>
    <lineage>
        <taxon>Eukaryota</taxon>
        <taxon>Viridiplantae</taxon>
        <taxon>Streptophyta</taxon>
        <taxon>Embryophyta</taxon>
        <taxon>Tracheophyta</taxon>
        <taxon>Spermatophyta</taxon>
        <taxon>Magnoliopsida</taxon>
        <taxon>eudicotyledons</taxon>
        <taxon>Gunneridae</taxon>
        <taxon>Pentapetalae</taxon>
        <taxon>rosids</taxon>
        <taxon>fabids</taxon>
        <taxon>Rosales</taxon>
        <taxon>Rosaceae</taxon>
        <taxon>Amygdaloideae</taxon>
        <taxon>Amygdaleae</taxon>
        <taxon>Prunus</taxon>
    </lineage>
</organism>
<keyword evidence="2" id="KW-1185">Reference proteome</keyword>
<name>A0A251QVH8_PRUPE</name>
<dbReference type="EMBL" id="CM007651">
    <property type="protein sequence ID" value="ONI27713.1"/>
    <property type="molecule type" value="Genomic_DNA"/>
</dbReference>
<sequence>MVGAMAAISWKVEESCFQVFLLRKFVEKVVFSDSKCEGWTGRGNAISEVHHLLQQVLISFLMICFFGF</sequence>
<proteinExistence type="predicted"/>
<reference evidence="1 2" key="1">
    <citation type="journal article" date="2013" name="Nat. Genet.">
        <title>The high-quality draft genome of peach (Prunus persica) identifies unique patterns of genetic diversity, domestication and genome evolution.</title>
        <authorList>
            <consortium name="International Peach Genome Initiative"/>
            <person name="Verde I."/>
            <person name="Abbott A.G."/>
            <person name="Scalabrin S."/>
            <person name="Jung S."/>
            <person name="Shu S."/>
            <person name="Marroni F."/>
            <person name="Zhebentyayeva T."/>
            <person name="Dettori M.T."/>
            <person name="Grimwood J."/>
            <person name="Cattonaro F."/>
            <person name="Zuccolo A."/>
            <person name="Rossini L."/>
            <person name="Jenkins J."/>
            <person name="Vendramin E."/>
            <person name="Meisel L.A."/>
            <person name="Decroocq V."/>
            <person name="Sosinski B."/>
            <person name="Prochnik S."/>
            <person name="Mitros T."/>
            <person name="Policriti A."/>
            <person name="Cipriani G."/>
            <person name="Dondini L."/>
            <person name="Ficklin S."/>
            <person name="Goodstein D.M."/>
            <person name="Xuan P."/>
            <person name="Del Fabbro C."/>
            <person name="Aramini V."/>
            <person name="Copetti D."/>
            <person name="Gonzalez S."/>
            <person name="Horner D.S."/>
            <person name="Falchi R."/>
            <person name="Lucas S."/>
            <person name="Mica E."/>
            <person name="Maldonado J."/>
            <person name="Lazzari B."/>
            <person name="Bielenberg D."/>
            <person name="Pirona R."/>
            <person name="Miculan M."/>
            <person name="Barakat A."/>
            <person name="Testolin R."/>
            <person name="Stella A."/>
            <person name="Tartarini S."/>
            <person name="Tonutti P."/>
            <person name="Arus P."/>
            <person name="Orellana A."/>
            <person name="Wells C."/>
            <person name="Main D."/>
            <person name="Vizzotto G."/>
            <person name="Silva H."/>
            <person name="Salamini F."/>
            <person name="Schmutz J."/>
            <person name="Morgante M."/>
            <person name="Rokhsar D.S."/>
        </authorList>
    </citation>
    <scope>NUCLEOTIDE SEQUENCE [LARGE SCALE GENOMIC DNA]</scope>
    <source>
        <strain evidence="2">cv. Nemared</strain>
    </source>
</reference>
<dbReference type="Proteomes" id="UP000006882">
    <property type="component" value="Chromosome G1"/>
</dbReference>
<evidence type="ECO:0000313" key="1">
    <source>
        <dbReference type="EMBL" id="ONI27713.1"/>
    </source>
</evidence>
<gene>
    <name evidence="1" type="ORF">PRUPE_1G101000</name>
</gene>